<keyword evidence="2" id="KW-1185">Reference proteome</keyword>
<evidence type="ECO:0000313" key="2">
    <source>
        <dbReference type="Proteomes" id="UP001202961"/>
    </source>
</evidence>
<reference evidence="1 2" key="1">
    <citation type="journal article" date="2022" name="Syst. Appl. Microbiol.">
        <title>Rhodopirellula aestuarii sp. nov., a novel member of the genus Rhodopirellula isolated from brackish sediments collected in the Tagus River estuary, Portugal.</title>
        <authorList>
            <person name="Vitorino I.R."/>
            <person name="Klimek D."/>
            <person name="Calusinska M."/>
            <person name="Lobo-da-Cunha A."/>
            <person name="Vasconcelos V."/>
            <person name="Lage O.M."/>
        </authorList>
    </citation>
    <scope>NUCLEOTIDE SEQUENCE [LARGE SCALE GENOMIC DNA]</scope>
    <source>
        <strain evidence="1 2">ICT_H3.1</strain>
    </source>
</reference>
<dbReference type="InterPro" id="IPR002105">
    <property type="entry name" value="Dockerin_1_rpt"/>
</dbReference>
<dbReference type="InterPro" id="IPR036439">
    <property type="entry name" value="Dockerin_dom_sf"/>
</dbReference>
<protein>
    <submittedName>
        <fullName evidence="1">Dockerin type I domain-containing protein</fullName>
    </submittedName>
</protein>
<dbReference type="EMBL" id="JAMQBK010000054">
    <property type="protein sequence ID" value="MCM2372789.1"/>
    <property type="molecule type" value="Genomic_DNA"/>
</dbReference>
<dbReference type="Proteomes" id="UP001202961">
    <property type="component" value="Unassembled WGS sequence"/>
</dbReference>
<name>A0ABT0U7X6_9BACT</name>
<proteinExistence type="predicted"/>
<organism evidence="1 2">
    <name type="scientific">Aporhodopirellula aestuarii</name>
    <dbReference type="NCBI Taxonomy" id="2950107"/>
    <lineage>
        <taxon>Bacteria</taxon>
        <taxon>Pseudomonadati</taxon>
        <taxon>Planctomycetota</taxon>
        <taxon>Planctomycetia</taxon>
        <taxon>Pirellulales</taxon>
        <taxon>Pirellulaceae</taxon>
        <taxon>Aporhodopirellula</taxon>
    </lineage>
</organism>
<accession>A0ABT0U7X6</accession>
<dbReference type="Pfam" id="PF00404">
    <property type="entry name" value="Dockerin_1"/>
    <property type="match status" value="1"/>
</dbReference>
<dbReference type="SUPFAM" id="SSF63446">
    <property type="entry name" value="Type I dockerin domain"/>
    <property type="match status" value="1"/>
</dbReference>
<comment type="caution">
    <text evidence="1">The sequence shown here is derived from an EMBL/GenBank/DDBJ whole genome shotgun (WGS) entry which is preliminary data.</text>
</comment>
<gene>
    <name evidence="1" type="ORF">NB063_19415</name>
</gene>
<sequence length="797" mass="84729">MESFLKTRRRTAGRATILPRIERLEHRRLLAVMTHSALSLESMRDEIAGQFSSATVITHGFQLDGGGDSLMPLADAIVERNGGLLVDFDVDTGGGQGTFDLFESEARAGSELVLSFDWGDASNNDSAGWGEAAGDALFSIAVGLGLFDPSQGSENSIDRHFIGHSFGTAVTSEAVERLAAFDIPVGHLTYLDPHDFDQSRLPIDGSQDLDTLGLPLLNETPVYGATVWDNVIFADAYYQTNPLGFFSTNPGGRPIPGAYNTSVTTETSNASFPHSAVWNEYYLATITDPSSTTGYAFSSRNTNSIVRPTPRFYGSNQNHDHTPEALVNRTTGLPNDAGLESNGLTAAQITTGRWEPVWTPQINNGDFTFTGNGGSEVPGWAFHGGGGNAEIPSAADAVLPLQNKTNSRTHNWTYIPNDAAFLDYDVTIPAGTNAATLEVLIGDNVIETLAVDQLSSLERGLAANGGLTISSPIGSLANSVNTITYRVSGLPTDNSKLNIDDIRFANSLPVPTHPRIVIPEIITSEHVFASDASDARAGTAIIFAALTNTTLTATTSESTSFGRNMQIVNADLQPIGSRQGNSIFASLIDGEIYAVVAQSHPSDQTITLQSAVGEASLTRLAATNIFAPRDTNANGQTTAVDALRVINELNATSNSNGNPNRPPEPFLDVDGSGFISALDALRVINYLNKHEASGGEPTIDAIPMIAPLSTNNITDSERDRTQTASTLNRGLASLNGVANSASADASTDQPRTFVKPHAADDSMETVLNEDSTSPLLDFEYSLAPTFPHPANNQTLQR</sequence>
<evidence type="ECO:0000313" key="1">
    <source>
        <dbReference type="EMBL" id="MCM2372789.1"/>
    </source>
</evidence>